<accession>A0ABX9XEF1</accession>
<dbReference type="InterPro" id="IPR042268">
    <property type="entry name" value="BamC_C"/>
</dbReference>
<protein>
    <submittedName>
        <fullName evidence="1">Outer membrane protein assembly factor BamC</fullName>
    </submittedName>
</protein>
<dbReference type="Gene3D" id="3.30.310.170">
    <property type="entry name" value="Outer membrane protein assembly factor BamC"/>
    <property type="match status" value="1"/>
</dbReference>
<name>A0ABX9XEF1_9PSED</name>
<comment type="caution">
    <text evidence="1">The sequence shown here is derived from an EMBL/GenBank/DDBJ whole genome shotgun (WGS) entry which is preliminary data.</text>
</comment>
<organism evidence="1 2">
    <name type="scientific">Pseudomonas neustonica</name>
    <dbReference type="NCBI Taxonomy" id="2487346"/>
    <lineage>
        <taxon>Bacteria</taxon>
        <taxon>Pseudomonadati</taxon>
        <taxon>Pseudomonadota</taxon>
        <taxon>Gammaproteobacteria</taxon>
        <taxon>Pseudomonadales</taxon>
        <taxon>Pseudomonadaceae</taxon>
        <taxon>Pseudomonas</taxon>
    </lineage>
</organism>
<keyword evidence="2" id="KW-1185">Reference proteome</keyword>
<evidence type="ECO:0000313" key="2">
    <source>
        <dbReference type="Proteomes" id="UP000275199"/>
    </source>
</evidence>
<evidence type="ECO:0000313" key="1">
    <source>
        <dbReference type="EMBL" id="ROZ82017.1"/>
    </source>
</evidence>
<dbReference type="InterPro" id="IPR010653">
    <property type="entry name" value="NlpB/DapX"/>
</dbReference>
<dbReference type="Pfam" id="PF06804">
    <property type="entry name" value="Lipoprotein_18"/>
    <property type="match status" value="1"/>
</dbReference>
<sequence length="398" mass="43734">MKPCVSAACFDQTGNLFTKETFMKPVLSALTIGVLASLSGCGYLMGDEGYFRDRGSDYQDAQVQPRMTVPADLQSKPIGDLLPVPGQISATGVSAKDYETPRPQPMLASADTAAFSLQQDGRDRWLLAQLPATDVWPLLERFWADYQVPMAQHDRALSQFSTDWMDFSKGAYSPLVRRLLPTLEEGRRIDGEEQRFRIRLEPGVNAGSSEVRVIHQSRDIGDDDSEWPSRSDISGFERGLLAELETYLNQSIANRNSGQGSSLANIGPIQTSLEQDGAGNSVLAMSTDFNRAWVEVGDSLSRADVLVTDFNRSSGVYYVDLDQTRSDKEEPGFFSGWFGGDDEDEKDESAAASQIQVRLTPVSNRIEVTVDAGIEKAADGTVARDLLQKIRDNLNEGP</sequence>
<dbReference type="Proteomes" id="UP000275199">
    <property type="component" value="Unassembled WGS sequence"/>
</dbReference>
<reference evidence="1 2" key="1">
    <citation type="submission" date="2018-11" db="EMBL/GenBank/DDBJ databases">
        <authorList>
            <person name="Jang G.I."/>
            <person name="Hwang C.Y."/>
        </authorList>
    </citation>
    <scope>NUCLEOTIDE SEQUENCE [LARGE SCALE GENOMIC DNA]</scope>
    <source>
        <strain evidence="1 2">SSM26</strain>
    </source>
</reference>
<dbReference type="EMBL" id="RKKU01000025">
    <property type="protein sequence ID" value="ROZ82017.1"/>
    <property type="molecule type" value="Genomic_DNA"/>
</dbReference>
<gene>
    <name evidence="1" type="primary">bamC</name>
    <name evidence="1" type="ORF">EF096_16050</name>
</gene>
<proteinExistence type="predicted"/>